<evidence type="ECO:0000313" key="12">
    <source>
        <dbReference type="EMBL" id="KAK4776702.1"/>
    </source>
</evidence>
<dbReference type="PANTHER" id="PTHR31992:SF313">
    <property type="entry name" value="DOF ZINC FINGER PROTEIN DOF5.7"/>
    <property type="match status" value="1"/>
</dbReference>
<dbReference type="Pfam" id="PF02701">
    <property type="entry name" value="Zn_ribbon_Dof"/>
    <property type="match status" value="1"/>
</dbReference>
<keyword evidence="4 9" id="KW-0805">Transcription regulation</keyword>
<feature type="compositionally biased region" description="Basic residues" evidence="10">
    <location>
        <begin position="82"/>
        <end position="91"/>
    </location>
</feature>
<dbReference type="AlphaFoldDB" id="A0AAN7QSF8"/>
<comment type="caution">
    <text evidence="12">The sequence shown here is derived from an EMBL/GenBank/DDBJ whole genome shotgun (WGS) entry which is preliminary data.</text>
</comment>
<keyword evidence="13" id="KW-1185">Reference proteome</keyword>
<keyword evidence="7 8" id="KW-0539">Nucleus</keyword>
<evidence type="ECO:0000256" key="8">
    <source>
        <dbReference type="PROSITE-ProRule" id="PRU00071"/>
    </source>
</evidence>
<evidence type="ECO:0000256" key="1">
    <source>
        <dbReference type="ARBA" id="ARBA00022723"/>
    </source>
</evidence>
<dbReference type="GO" id="GO:0003677">
    <property type="term" value="F:DNA binding"/>
    <property type="evidence" value="ECO:0007669"/>
    <property type="project" value="UniProtKB-UniRule"/>
</dbReference>
<dbReference type="EMBL" id="JAXQNO010000018">
    <property type="protein sequence ID" value="KAK4776702.1"/>
    <property type="molecule type" value="Genomic_DNA"/>
</dbReference>
<keyword evidence="6 9" id="KW-0804">Transcription</keyword>
<feature type="domain" description="Dof-type" evidence="11">
    <location>
        <begin position="32"/>
        <end position="86"/>
    </location>
</feature>
<evidence type="ECO:0000256" key="10">
    <source>
        <dbReference type="SAM" id="MobiDB-lite"/>
    </source>
</evidence>
<dbReference type="GO" id="GO:0008270">
    <property type="term" value="F:zinc ion binding"/>
    <property type="evidence" value="ECO:0007669"/>
    <property type="project" value="UniProtKB-KW"/>
</dbReference>
<feature type="compositionally biased region" description="Polar residues" evidence="10">
    <location>
        <begin position="94"/>
        <end position="103"/>
    </location>
</feature>
<feature type="region of interest" description="Disordered" evidence="10">
    <location>
        <begin position="82"/>
        <end position="133"/>
    </location>
</feature>
<dbReference type="GO" id="GO:0005634">
    <property type="term" value="C:nucleus"/>
    <property type="evidence" value="ECO:0007669"/>
    <property type="project" value="UniProtKB-SubCell"/>
</dbReference>
<evidence type="ECO:0000256" key="6">
    <source>
        <dbReference type="ARBA" id="ARBA00023163"/>
    </source>
</evidence>
<name>A0AAN7QSF8_TRANT</name>
<evidence type="ECO:0000256" key="9">
    <source>
        <dbReference type="RuleBase" id="RU369094"/>
    </source>
</evidence>
<organism evidence="12 13">
    <name type="scientific">Trapa natans</name>
    <name type="common">Water chestnut</name>
    <dbReference type="NCBI Taxonomy" id="22666"/>
    <lineage>
        <taxon>Eukaryota</taxon>
        <taxon>Viridiplantae</taxon>
        <taxon>Streptophyta</taxon>
        <taxon>Embryophyta</taxon>
        <taxon>Tracheophyta</taxon>
        <taxon>Spermatophyta</taxon>
        <taxon>Magnoliopsida</taxon>
        <taxon>eudicotyledons</taxon>
        <taxon>Gunneridae</taxon>
        <taxon>Pentapetalae</taxon>
        <taxon>rosids</taxon>
        <taxon>malvids</taxon>
        <taxon>Myrtales</taxon>
        <taxon>Lythraceae</taxon>
        <taxon>Trapa</taxon>
    </lineage>
</organism>
<keyword evidence="3 9" id="KW-0862">Zinc</keyword>
<dbReference type="GO" id="GO:0003700">
    <property type="term" value="F:DNA-binding transcription factor activity"/>
    <property type="evidence" value="ECO:0007669"/>
    <property type="project" value="UniProtKB-UniRule"/>
</dbReference>
<proteinExistence type="predicted"/>
<gene>
    <name evidence="12" type="ORF">SAY86_005390</name>
</gene>
<evidence type="ECO:0000256" key="4">
    <source>
        <dbReference type="ARBA" id="ARBA00023015"/>
    </source>
</evidence>
<dbReference type="PROSITE" id="PS01361">
    <property type="entry name" value="ZF_DOF_1"/>
    <property type="match status" value="1"/>
</dbReference>
<evidence type="ECO:0000313" key="13">
    <source>
        <dbReference type="Proteomes" id="UP001346149"/>
    </source>
</evidence>
<evidence type="ECO:0000256" key="3">
    <source>
        <dbReference type="ARBA" id="ARBA00022833"/>
    </source>
</evidence>
<protein>
    <recommendedName>
        <fullName evidence="9">Dof zinc finger protein</fullName>
    </recommendedName>
</protein>
<comment type="function">
    <text evidence="9">Transcription factor that binds specifically to a 5'-AA[AG]G-3' consensus core sequence.</text>
</comment>
<comment type="subcellular location">
    <subcellularLocation>
        <location evidence="8 9">Nucleus</location>
    </subcellularLocation>
</comment>
<evidence type="ECO:0000259" key="11">
    <source>
        <dbReference type="PROSITE" id="PS50884"/>
    </source>
</evidence>
<keyword evidence="5 8" id="KW-0238">DNA-binding</keyword>
<evidence type="ECO:0000256" key="2">
    <source>
        <dbReference type="ARBA" id="ARBA00022771"/>
    </source>
</evidence>
<sequence>MQDLQSIAGAGMFGGAVERRLLPLTHHYNQSLKCPRCESTNTKFCYYNNYNLSQPRHFCKSCRRYWTKGGVLRNVPVGGGCRKNKRSKAKKSSPEQPDATTFTGEAPIVKAATNSAPEKLTERKLSPNSSSDSSNLTAAAIAAVLITESASEQAAGVASSYEPLAIRTAEPNQDGACVHSLLGNGAEAMAFPDVGNYSDIIIASSKPISSGLEFGSPLLVQPSQDTCQQLQWDNQGQNQTLGAGGVFDQTVNVDLAGIDCAPCGGAFVPSDWEVKDQGAFDLPTAVDQAYWSQGHMQWTYRDQGQNPESPPPMNFSQFLF</sequence>
<keyword evidence="2 8" id="KW-0863">Zinc-finger</keyword>
<evidence type="ECO:0000256" key="5">
    <source>
        <dbReference type="ARBA" id="ARBA00023125"/>
    </source>
</evidence>
<dbReference type="InterPro" id="IPR003851">
    <property type="entry name" value="Znf_Dof"/>
</dbReference>
<accession>A0AAN7QSF8</accession>
<reference evidence="12 13" key="1">
    <citation type="journal article" date="2023" name="Hortic Res">
        <title>Pangenome of water caltrop reveals structural variations and asymmetric subgenome divergence after allopolyploidization.</title>
        <authorList>
            <person name="Zhang X."/>
            <person name="Chen Y."/>
            <person name="Wang L."/>
            <person name="Yuan Y."/>
            <person name="Fang M."/>
            <person name="Shi L."/>
            <person name="Lu R."/>
            <person name="Comes H.P."/>
            <person name="Ma Y."/>
            <person name="Chen Y."/>
            <person name="Huang G."/>
            <person name="Zhou Y."/>
            <person name="Zheng Z."/>
            <person name="Qiu Y."/>
        </authorList>
    </citation>
    <scope>NUCLEOTIDE SEQUENCE [LARGE SCALE GENOMIC DNA]</scope>
    <source>
        <strain evidence="12">F231</strain>
    </source>
</reference>
<dbReference type="InterPro" id="IPR045174">
    <property type="entry name" value="Dof"/>
</dbReference>
<dbReference type="Proteomes" id="UP001346149">
    <property type="component" value="Unassembled WGS sequence"/>
</dbReference>
<evidence type="ECO:0000256" key="7">
    <source>
        <dbReference type="ARBA" id="ARBA00023242"/>
    </source>
</evidence>
<dbReference type="PANTHER" id="PTHR31992">
    <property type="entry name" value="DOF ZINC FINGER PROTEIN DOF1.4-RELATED"/>
    <property type="match status" value="1"/>
</dbReference>
<keyword evidence="1 9" id="KW-0479">Metal-binding</keyword>
<dbReference type="PROSITE" id="PS50884">
    <property type="entry name" value="ZF_DOF_2"/>
    <property type="match status" value="1"/>
</dbReference>